<comment type="caution">
    <text evidence="2">The sequence shown here is derived from an EMBL/GenBank/DDBJ whole genome shotgun (WGS) entry which is preliminary data.</text>
</comment>
<dbReference type="Gene3D" id="2.60.120.10">
    <property type="entry name" value="Jelly Rolls"/>
    <property type="match status" value="1"/>
</dbReference>
<dbReference type="Proteomes" id="UP000262699">
    <property type="component" value="Unassembled WGS sequence"/>
</dbReference>
<evidence type="ECO:0000259" key="1">
    <source>
        <dbReference type="Pfam" id="PF07883"/>
    </source>
</evidence>
<dbReference type="AlphaFoldDB" id="A0A3D0W8Y9"/>
<protein>
    <submittedName>
        <fullName evidence="2">Cupin</fullName>
    </submittedName>
</protein>
<evidence type="ECO:0000313" key="3">
    <source>
        <dbReference type="Proteomes" id="UP000262699"/>
    </source>
</evidence>
<name>A0A3D0W8Y9_9SPHN</name>
<dbReference type="CDD" id="cd06981">
    <property type="entry name" value="cupin_reut_a1446"/>
    <property type="match status" value="1"/>
</dbReference>
<proteinExistence type="predicted"/>
<reference evidence="2 3" key="1">
    <citation type="journal article" date="2018" name="Nat. Biotechnol.">
        <title>A standardized bacterial taxonomy based on genome phylogeny substantially revises the tree of life.</title>
        <authorList>
            <person name="Parks D.H."/>
            <person name="Chuvochina M."/>
            <person name="Waite D.W."/>
            <person name="Rinke C."/>
            <person name="Skarshewski A."/>
            <person name="Chaumeil P.A."/>
            <person name="Hugenholtz P."/>
        </authorList>
    </citation>
    <scope>NUCLEOTIDE SEQUENCE [LARGE SCALE GENOMIC DNA]</scope>
    <source>
        <strain evidence="2">UBA9015</strain>
    </source>
</reference>
<dbReference type="EMBL" id="DOYJ01000103">
    <property type="protein sequence ID" value="HCB75217.1"/>
    <property type="molecule type" value="Genomic_DNA"/>
</dbReference>
<dbReference type="InterPro" id="IPR014710">
    <property type="entry name" value="RmlC-like_jellyroll"/>
</dbReference>
<dbReference type="InterPro" id="IPR011051">
    <property type="entry name" value="RmlC_Cupin_sf"/>
</dbReference>
<dbReference type="Pfam" id="PF07883">
    <property type="entry name" value="Cupin_2"/>
    <property type="match status" value="1"/>
</dbReference>
<dbReference type="InterPro" id="IPR013096">
    <property type="entry name" value="Cupin_2"/>
</dbReference>
<accession>A0A3D0W8Y9</accession>
<feature type="domain" description="Cupin type-2" evidence="1">
    <location>
        <begin position="43"/>
        <end position="100"/>
    </location>
</feature>
<evidence type="ECO:0000313" key="2">
    <source>
        <dbReference type="EMBL" id="HCB75217.1"/>
    </source>
</evidence>
<gene>
    <name evidence="2" type="ORF">DEP91_03465</name>
</gene>
<dbReference type="SUPFAM" id="SSF51182">
    <property type="entry name" value="RmlC-like cupins"/>
    <property type="match status" value="1"/>
</dbReference>
<organism evidence="2 3">
    <name type="scientific">Sphingomonas bacterium</name>
    <dbReference type="NCBI Taxonomy" id="1895847"/>
    <lineage>
        <taxon>Bacteria</taxon>
        <taxon>Pseudomonadati</taxon>
        <taxon>Pseudomonadota</taxon>
        <taxon>Alphaproteobacteria</taxon>
        <taxon>Sphingomonadales</taxon>
        <taxon>Sphingomonadaceae</taxon>
        <taxon>Sphingomonas</taxon>
    </lineage>
</organism>
<sequence length="103" mass="11141">MTNLLHPLPDASGGEVFEDLLTRPGCRIERIVSLGQVTPPNRPYVQPHDEWVLVLAGRAVVEVEGAATALWPGDPLLIPAGAAHRVTFTDPDVPTVWLAMHFG</sequence>